<dbReference type="InterPro" id="IPR029058">
    <property type="entry name" value="AB_hydrolase_fold"/>
</dbReference>
<evidence type="ECO:0000259" key="1">
    <source>
        <dbReference type="Pfam" id="PF08840"/>
    </source>
</evidence>
<reference evidence="2 3" key="1">
    <citation type="submission" date="2015-09" db="EMBL/GenBank/DDBJ databases">
        <authorList>
            <consortium name="Pathogen Informatics"/>
        </authorList>
    </citation>
    <scope>NUCLEOTIDE SEQUENCE [LARGE SCALE GENOMIC DNA]</scope>
    <source>
        <strain evidence="2 3">2789STDY5608868</strain>
    </source>
</reference>
<sequence>MYDLYLPLVKNPNPDAVIQVEKITGPILLISSKMDNMWPSEPAAEQIMKRLEDYDFPYSYQHLSYDYGGHMFVPMKFGKTKLFKGDRGKNKEAGLKCRLDSLTKTLEFISQW</sequence>
<protein>
    <submittedName>
        <fullName evidence="2">BAAT / Acyl-CoA thioester hydrolase C terminal</fullName>
    </submittedName>
</protein>
<dbReference type="GO" id="GO:0016787">
    <property type="term" value="F:hydrolase activity"/>
    <property type="evidence" value="ECO:0007669"/>
    <property type="project" value="UniProtKB-KW"/>
</dbReference>
<dbReference type="EMBL" id="CYXT01000021">
    <property type="protein sequence ID" value="CUN09147.1"/>
    <property type="molecule type" value="Genomic_DNA"/>
</dbReference>
<feature type="domain" description="BAAT/Acyl-CoA thioester hydrolase C-terminal" evidence="1">
    <location>
        <begin position="6"/>
        <end position="74"/>
    </location>
</feature>
<evidence type="ECO:0000313" key="2">
    <source>
        <dbReference type="EMBL" id="CUN09147.1"/>
    </source>
</evidence>
<organism evidence="2 3">
    <name type="scientific">Anaerostipes hadrus</name>
    <dbReference type="NCBI Taxonomy" id="649756"/>
    <lineage>
        <taxon>Bacteria</taxon>
        <taxon>Bacillati</taxon>
        <taxon>Bacillota</taxon>
        <taxon>Clostridia</taxon>
        <taxon>Lachnospirales</taxon>
        <taxon>Lachnospiraceae</taxon>
        <taxon>Anaerostipes</taxon>
    </lineage>
</organism>
<dbReference type="Proteomes" id="UP000095598">
    <property type="component" value="Unassembled WGS sequence"/>
</dbReference>
<keyword evidence="2" id="KW-0378">Hydrolase</keyword>
<dbReference type="SUPFAM" id="SSF53474">
    <property type="entry name" value="alpha/beta-Hydrolases"/>
    <property type="match status" value="1"/>
</dbReference>
<dbReference type="Pfam" id="PF08840">
    <property type="entry name" value="BAAT_C"/>
    <property type="match status" value="1"/>
</dbReference>
<dbReference type="InterPro" id="IPR014940">
    <property type="entry name" value="BAAT_C"/>
</dbReference>
<dbReference type="RefSeq" id="WP_055259401.1">
    <property type="nucleotide sequence ID" value="NZ_CYXT01000021.1"/>
</dbReference>
<dbReference type="AlphaFoldDB" id="A0A173U4B9"/>
<dbReference type="Gene3D" id="3.40.50.1820">
    <property type="entry name" value="alpha/beta hydrolase"/>
    <property type="match status" value="1"/>
</dbReference>
<evidence type="ECO:0000313" key="3">
    <source>
        <dbReference type="Proteomes" id="UP000095598"/>
    </source>
</evidence>
<gene>
    <name evidence="2" type="ORF">ERS852425_02569</name>
</gene>
<accession>A0A173U4B9</accession>
<proteinExistence type="predicted"/>
<name>A0A173U4B9_ANAHA</name>